<keyword evidence="2" id="KW-1185">Reference proteome</keyword>
<sequence length="36" mass="3798">MHAPCDPFEHSGHRAVAVRRGVRACACGDAAHDLLA</sequence>
<reference evidence="1 2" key="1">
    <citation type="submission" date="2013-11" db="EMBL/GenBank/DDBJ databases">
        <title>Dynamic genome rearrangements of T7-like phages that infect Ralstonia solanacearum.</title>
        <authorList>
            <person name="Kotera S."/>
            <person name="Fujiwara A."/>
            <person name="Kawasaki T."/>
            <person name="Fujie M."/>
            <person name="Yamada T."/>
        </authorList>
    </citation>
    <scope>NUCLEOTIDE SEQUENCE [LARGE SCALE GENOMIC DNA]</scope>
</reference>
<accession>U6C800</accession>
<evidence type="ECO:0000313" key="2">
    <source>
        <dbReference type="Proteomes" id="UP000017866"/>
    </source>
</evidence>
<protein>
    <submittedName>
        <fullName evidence="1">Uncharacterized protein</fullName>
    </submittedName>
</protein>
<organism evidence="1 2">
    <name type="scientific">Ralstonia phage RSK1</name>
    <dbReference type="NCBI Taxonomy" id="1417599"/>
    <lineage>
        <taxon>Viruses</taxon>
        <taxon>Duplodnaviria</taxon>
        <taxon>Heunggongvirae</taxon>
        <taxon>Uroviricota</taxon>
        <taxon>Caudoviricetes</taxon>
        <taxon>Firingavirus</taxon>
        <taxon>Firingavirus RSK1</taxon>
    </lineage>
</organism>
<dbReference type="GeneID" id="17699598"/>
<dbReference type="EMBL" id="AB863625">
    <property type="protein sequence ID" value="BAO04691.1"/>
    <property type="molecule type" value="Genomic_DNA"/>
</dbReference>
<dbReference type="KEGG" id="vg:17699598"/>
<name>U6C800_9CAUD</name>
<dbReference type="Proteomes" id="UP000017866">
    <property type="component" value="Segment"/>
</dbReference>
<proteinExistence type="predicted"/>
<evidence type="ECO:0000313" key="1">
    <source>
        <dbReference type="EMBL" id="BAO04691.1"/>
    </source>
</evidence>
<dbReference type="RefSeq" id="YP_008853811.1">
    <property type="nucleotide sequence ID" value="NC_022915.1"/>
</dbReference>